<feature type="compositionally biased region" description="Basic and acidic residues" evidence="1">
    <location>
        <begin position="1"/>
        <end position="12"/>
    </location>
</feature>
<dbReference type="Proteomes" id="UP000287651">
    <property type="component" value="Unassembled WGS sequence"/>
</dbReference>
<evidence type="ECO:0000256" key="1">
    <source>
        <dbReference type="SAM" id="MobiDB-lite"/>
    </source>
</evidence>
<organism evidence="2 3">
    <name type="scientific">Ensete ventricosum</name>
    <name type="common">Abyssinian banana</name>
    <name type="synonym">Musa ensete</name>
    <dbReference type="NCBI Taxonomy" id="4639"/>
    <lineage>
        <taxon>Eukaryota</taxon>
        <taxon>Viridiplantae</taxon>
        <taxon>Streptophyta</taxon>
        <taxon>Embryophyta</taxon>
        <taxon>Tracheophyta</taxon>
        <taxon>Spermatophyta</taxon>
        <taxon>Magnoliopsida</taxon>
        <taxon>Liliopsida</taxon>
        <taxon>Zingiberales</taxon>
        <taxon>Musaceae</taxon>
        <taxon>Ensete</taxon>
    </lineage>
</organism>
<dbReference type="EMBL" id="AMZH03026314">
    <property type="protein sequence ID" value="RRT34669.1"/>
    <property type="molecule type" value="Genomic_DNA"/>
</dbReference>
<gene>
    <name evidence="2" type="ORF">B296_00055754</name>
</gene>
<protein>
    <submittedName>
        <fullName evidence="2">Uncharacterized protein</fullName>
    </submittedName>
</protein>
<name>A0A426X5B6_ENSVE</name>
<dbReference type="AlphaFoldDB" id="A0A426X5B6"/>
<reference evidence="2 3" key="1">
    <citation type="journal article" date="2014" name="Agronomy (Basel)">
        <title>A Draft Genome Sequence for Ensete ventricosum, the Drought-Tolerant Tree Against Hunger.</title>
        <authorList>
            <person name="Harrison J."/>
            <person name="Moore K.A."/>
            <person name="Paszkiewicz K."/>
            <person name="Jones T."/>
            <person name="Grant M."/>
            <person name="Ambacheew D."/>
            <person name="Muzemil S."/>
            <person name="Studholme D.J."/>
        </authorList>
    </citation>
    <scope>NUCLEOTIDE SEQUENCE [LARGE SCALE GENOMIC DNA]</scope>
</reference>
<feature type="region of interest" description="Disordered" evidence="1">
    <location>
        <begin position="1"/>
        <end position="23"/>
    </location>
</feature>
<sequence>MRRRHADEDSSRATRGQRWRAGEDSVRYSSSLLLSSFHLLLLPFFSLNRPPTVDFSLNRPPTVDFSLNRPPTIDFGSTTR</sequence>
<comment type="caution">
    <text evidence="2">The sequence shown here is derived from an EMBL/GenBank/DDBJ whole genome shotgun (WGS) entry which is preliminary data.</text>
</comment>
<evidence type="ECO:0000313" key="2">
    <source>
        <dbReference type="EMBL" id="RRT34669.1"/>
    </source>
</evidence>
<accession>A0A426X5B6</accession>
<evidence type="ECO:0000313" key="3">
    <source>
        <dbReference type="Proteomes" id="UP000287651"/>
    </source>
</evidence>
<proteinExistence type="predicted"/>